<accession>A0A6S7D3T1</accession>
<evidence type="ECO:0000313" key="2">
    <source>
        <dbReference type="EMBL" id="CAB3805639.1"/>
    </source>
</evidence>
<sequence length="190" mass="21425">MTSGEWVIAFATFAGPIFAVQAQKSIERRRDISDRKQRLLQTLMATRGARLSHEHVGALNMIDLTFYSRVLIGHSMRTKKEQDVLDAWKEYLDHLSTPEPNEEAAKAAFYGSREELFINLLADLAKERRFTFDRVHLKKGAYAPMAHGMIEEKQLAMLDGAAEVFGGRRPIRIAPEAVAAPDTGVRRQTV</sequence>
<reference evidence="2 3" key="1">
    <citation type="submission" date="2020-04" db="EMBL/GenBank/DDBJ databases">
        <authorList>
            <person name="De Canck E."/>
        </authorList>
    </citation>
    <scope>NUCLEOTIDE SEQUENCE [LARGE SCALE GENOMIC DNA]</scope>
    <source>
        <strain evidence="2 3">LMG 28138</strain>
    </source>
</reference>
<organism evidence="2 3">
    <name type="scientific">Pararobbsia alpina</name>
    <dbReference type="NCBI Taxonomy" id="621374"/>
    <lineage>
        <taxon>Bacteria</taxon>
        <taxon>Pseudomonadati</taxon>
        <taxon>Pseudomonadota</taxon>
        <taxon>Betaproteobacteria</taxon>
        <taxon>Burkholderiales</taxon>
        <taxon>Burkholderiaceae</taxon>
        <taxon>Pararobbsia</taxon>
    </lineage>
</organism>
<dbReference type="RefSeq" id="WP_175108220.1">
    <property type="nucleotide sequence ID" value="NZ_CADIKM010000074.1"/>
</dbReference>
<keyword evidence="3" id="KW-1185">Reference proteome</keyword>
<proteinExistence type="predicted"/>
<dbReference type="AlphaFoldDB" id="A0A6S7D3T1"/>
<dbReference type="EMBL" id="CADIKM010000074">
    <property type="protein sequence ID" value="CAB3805639.1"/>
    <property type="molecule type" value="Genomic_DNA"/>
</dbReference>
<protein>
    <recommendedName>
        <fullName evidence="1">DUF6680 domain-containing protein</fullName>
    </recommendedName>
</protein>
<gene>
    <name evidence="2" type="ORF">LMG28138_05701</name>
</gene>
<dbReference type="Pfam" id="PF20385">
    <property type="entry name" value="DUF6680"/>
    <property type="match status" value="1"/>
</dbReference>
<evidence type="ECO:0000313" key="3">
    <source>
        <dbReference type="Proteomes" id="UP000494115"/>
    </source>
</evidence>
<feature type="domain" description="DUF6680" evidence="1">
    <location>
        <begin position="1"/>
        <end position="176"/>
    </location>
</feature>
<evidence type="ECO:0000259" key="1">
    <source>
        <dbReference type="Pfam" id="PF20385"/>
    </source>
</evidence>
<dbReference type="InterPro" id="IPR046502">
    <property type="entry name" value="DUF6680"/>
</dbReference>
<dbReference type="Proteomes" id="UP000494115">
    <property type="component" value="Unassembled WGS sequence"/>
</dbReference>
<name>A0A6S7D3T1_9BURK</name>